<evidence type="ECO:0000256" key="1">
    <source>
        <dbReference type="PROSITE-ProRule" id="PRU00244"/>
    </source>
</evidence>
<evidence type="ECO:0000259" key="3">
    <source>
        <dbReference type="PROSITE" id="PS50924"/>
    </source>
</evidence>
<dbReference type="GO" id="GO:0016020">
    <property type="term" value="C:membrane"/>
    <property type="evidence" value="ECO:0007669"/>
    <property type="project" value="UniProtKB-UniRule"/>
</dbReference>
<gene>
    <name evidence="4" type="ORF">MARSALSMR5_00420</name>
</gene>
<dbReference type="InterPro" id="IPR005330">
    <property type="entry name" value="MHYT_dom"/>
</dbReference>
<keyword evidence="1" id="KW-0812">Transmembrane</keyword>
<dbReference type="Pfam" id="PF00990">
    <property type="entry name" value="GGDEF"/>
    <property type="match status" value="1"/>
</dbReference>
<evidence type="ECO:0000313" key="4">
    <source>
        <dbReference type="EMBL" id="ARM82521.1"/>
    </source>
</evidence>
<name>A0A1W6K518_9GAMM</name>
<dbReference type="InterPro" id="IPR000160">
    <property type="entry name" value="GGDEF_dom"/>
</dbReference>
<proteinExistence type="predicted"/>
<feature type="transmembrane region" description="Helical" evidence="1">
    <location>
        <begin position="104"/>
        <end position="124"/>
    </location>
</feature>
<feature type="transmembrane region" description="Helical" evidence="1">
    <location>
        <begin position="131"/>
        <end position="154"/>
    </location>
</feature>
<sequence length="453" mass="49019">MNFSFHGSLAIGETGREQCSSRKTGFRMTGYYDYTLVAASFVVAVLASYSALYFGAQLATLEQAKARLWLALGALTMGTGVWVMHFVGMQAYVMPMDMSYDLTITLISWVAAVGASGLALHIIGKDRAGPLQIVIGSLFMGGGITSMHYVGMAAMEMEPGMRYDPVLFSASVVIAVGASGVAMFICRRLQSVQGLKGTALQLGAALAMGVAICGMHYTGMAAMIYPENAMPAADNLLSGDWLGAPLALFSGVLILVALFASANDVKQRRNAEIQALEESRRVERKALYDSTTGLPNRASLANHLVKELARSETDKHEFAVLYLEVANHREIPDNQAEDAIAALARTVRTAVDEGTYLARHSTSAFVLLVTNPADDKHKDLYQRLRNLPTETESGVTLELRVGQSVFPNSGRNSRMLMKKAMETSELRKLGLASMNEEVKSADYFEARSALPET</sequence>
<dbReference type="PROSITE" id="PS50924">
    <property type="entry name" value="MHYT"/>
    <property type="match status" value="1"/>
</dbReference>
<evidence type="ECO:0000259" key="2">
    <source>
        <dbReference type="PROSITE" id="PS50887"/>
    </source>
</evidence>
<keyword evidence="1" id="KW-1133">Transmembrane helix</keyword>
<dbReference type="EMBL" id="CP020931">
    <property type="protein sequence ID" value="ARM82521.1"/>
    <property type="molecule type" value="Genomic_DNA"/>
</dbReference>
<dbReference type="PANTHER" id="PTHR35152">
    <property type="entry name" value="DOMAIN SIGNALLING PROTEIN, PUTATIVE (AFU_ORTHOLOGUE AFUA_5G11310)-RELATED"/>
    <property type="match status" value="1"/>
</dbReference>
<evidence type="ECO:0000313" key="5">
    <source>
        <dbReference type="Proteomes" id="UP000193100"/>
    </source>
</evidence>
<dbReference type="Gene3D" id="3.30.70.270">
    <property type="match status" value="1"/>
</dbReference>
<feature type="domain" description="MHYT" evidence="3">
    <location>
        <begin position="32"/>
        <end position="226"/>
    </location>
</feature>
<feature type="domain" description="GGDEF" evidence="2">
    <location>
        <begin position="316"/>
        <end position="442"/>
    </location>
</feature>
<protein>
    <submittedName>
        <fullName evidence="4">Putative signaling protein</fullName>
    </submittedName>
</protein>
<dbReference type="PANTHER" id="PTHR35152:SF1">
    <property type="entry name" value="DOMAIN SIGNALLING PROTEIN, PUTATIVE (AFU_ORTHOLOGUE AFUA_5G11310)-RELATED"/>
    <property type="match status" value="1"/>
</dbReference>
<feature type="transmembrane region" description="Helical" evidence="1">
    <location>
        <begin position="34"/>
        <end position="56"/>
    </location>
</feature>
<dbReference type="PROSITE" id="PS50887">
    <property type="entry name" value="GGDEF"/>
    <property type="match status" value="1"/>
</dbReference>
<dbReference type="AlphaFoldDB" id="A0A1W6K518"/>
<dbReference type="InterPro" id="IPR029787">
    <property type="entry name" value="Nucleotide_cyclase"/>
</dbReference>
<feature type="transmembrane region" description="Helical" evidence="1">
    <location>
        <begin position="198"/>
        <end position="221"/>
    </location>
</feature>
<organism evidence="4 5">
    <name type="scientific">Marinobacter salarius</name>
    <dbReference type="NCBI Taxonomy" id="1420917"/>
    <lineage>
        <taxon>Bacteria</taxon>
        <taxon>Pseudomonadati</taxon>
        <taxon>Pseudomonadota</taxon>
        <taxon>Gammaproteobacteria</taxon>
        <taxon>Pseudomonadales</taxon>
        <taxon>Marinobacteraceae</taxon>
        <taxon>Marinobacter</taxon>
    </lineage>
</organism>
<feature type="transmembrane region" description="Helical" evidence="1">
    <location>
        <begin position="68"/>
        <end position="92"/>
    </location>
</feature>
<dbReference type="InterPro" id="IPR043128">
    <property type="entry name" value="Rev_trsase/Diguanyl_cyclase"/>
</dbReference>
<dbReference type="Pfam" id="PF03707">
    <property type="entry name" value="MHYT"/>
    <property type="match status" value="2"/>
</dbReference>
<feature type="transmembrane region" description="Helical" evidence="1">
    <location>
        <begin position="241"/>
        <end position="260"/>
    </location>
</feature>
<keyword evidence="1" id="KW-0472">Membrane</keyword>
<dbReference type="SUPFAM" id="SSF55073">
    <property type="entry name" value="Nucleotide cyclase"/>
    <property type="match status" value="1"/>
</dbReference>
<accession>A0A1W6K518</accession>
<reference evidence="4 5" key="1">
    <citation type="submission" date="2017-04" db="EMBL/GenBank/DDBJ databases">
        <title>Genome Sequence of Marinobacter salarius strain SMR5 Isolated from a culture of the Diatom Skeletonema marinoi.</title>
        <authorList>
            <person name="Topel M."/>
            <person name="Pinder M.I.M."/>
            <person name="Johansson O.N."/>
            <person name="Kourtchenko O."/>
            <person name="Godhe A."/>
            <person name="Clarke A.K."/>
        </authorList>
    </citation>
    <scope>NUCLEOTIDE SEQUENCE [LARGE SCALE GENOMIC DNA]</scope>
    <source>
        <strain evidence="4 5">SMR5</strain>
    </source>
</reference>
<dbReference type="STRING" id="1420917.AU15_05955"/>
<feature type="transmembrane region" description="Helical" evidence="1">
    <location>
        <begin position="166"/>
        <end position="186"/>
    </location>
</feature>
<dbReference type="SMART" id="SM00267">
    <property type="entry name" value="GGDEF"/>
    <property type="match status" value="1"/>
</dbReference>
<dbReference type="Proteomes" id="UP000193100">
    <property type="component" value="Chromosome"/>
</dbReference>